<dbReference type="Proteomes" id="UP000007800">
    <property type="component" value="Unassembled WGS sequence"/>
</dbReference>
<feature type="non-terminal residue" evidence="1">
    <location>
        <position position="414"/>
    </location>
</feature>
<gene>
    <name evidence="1" type="ORF">Pmar_PMAR008844</name>
</gene>
<dbReference type="GeneID" id="9053500"/>
<evidence type="ECO:0000313" key="1">
    <source>
        <dbReference type="EMBL" id="EEQ97155.1"/>
    </source>
</evidence>
<sequence length="414" mass="44601">MVRLAMPSLLDVLANPEDELSMLTAQRYISEAIVTSPYKEFIAKEYCRRTFSVCLDQVTKESAPLKYLLCELWLAFVRETGASNCRDAVESLLFMFAKSAESDDEAKAVGVQQLLLASGRGSFEFYDEIARRAIVPAMSSPQVIIANKHAVVDFCIKFLSEGTICDEGLAEQAAECLLKLQDKDIQPALAAVVPACGADSPVASKAMNVAIARGWASVVKKVYPRHPHITLNEVVPALRQQAPHSSALACAVVAQIFADHPAEAKSLLSTISVSEIAKSPEWSEDAYDFLMDSLPEVATWPWPLIVASPINEGSLASLACMLSIGNQSLCQKVVALVESNPRKFAGLLAGLPRDELGKCPVSNWSALFESVVIDPPAALNVLEVCPDDAFDACLSGSLTKDADPAIWATVMKVG</sequence>
<dbReference type="InParanoid" id="C5M1I7"/>
<accession>C5M1I7</accession>
<name>C5M1I7_PERM5</name>
<protein>
    <submittedName>
        <fullName evidence="1">Uncharacterized protein</fullName>
    </submittedName>
</protein>
<keyword evidence="2" id="KW-1185">Reference proteome</keyword>
<dbReference type="OrthoDB" id="342900at2759"/>
<dbReference type="RefSeq" id="XP_002764438.1">
    <property type="nucleotide sequence ID" value="XM_002764392.1"/>
</dbReference>
<proteinExistence type="predicted"/>
<organism evidence="2">
    <name type="scientific">Perkinsus marinus (strain ATCC 50983 / TXsc)</name>
    <dbReference type="NCBI Taxonomy" id="423536"/>
    <lineage>
        <taxon>Eukaryota</taxon>
        <taxon>Sar</taxon>
        <taxon>Alveolata</taxon>
        <taxon>Perkinsozoa</taxon>
        <taxon>Perkinsea</taxon>
        <taxon>Perkinsida</taxon>
        <taxon>Perkinsidae</taxon>
        <taxon>Perkinsus</taxon>
    </lineage>
</organism>
<reference evidence="1 2" key="1">
    <citation type="submission" date="2008-07" db="EMBL/GenBank/DDBJ databases">
        <authorList>
            <person name="El-Sayed N."/>
            <person name="Caler E."/>
            <person name="Inman J."/>
            <person name="Amedeo P."/>
            <person name="Hass B."/>
            <person name="Wortman J."/>
        </authorList>
    </citation>
    <scope>NUCLEOTIDE SEQUENCE [LARGE SCALE GENOMIC DNA]</scope>
    <source>
        <strain evidence="2">ATCC 50983 / TXsc</strain>
    </source>
</reference>
<dbReference type="EMBL" id="GG687461">
    <property type="protein sequence ID" value="EEQ97155.1"/>
    <property type="molecule type" value="Genomic_DNA"/>
</dbReference>
<evidence type="ECO:0000313" key="2">
    <source>
        <dbReference type="Proteomes" id="UP000007800"/>
    </source>
</evidence>
<dbReference type="AlphaFoldDB" id="C5M1I7"/>